<reference evidence="1 2" key="1">
    <citation type="submission" date="2014-04" db="EMBL/GenBank/DDBJ databases">
        <authorList>
            <consortium name="DOE Joint Genome Institute"/>
            <person name="Kuo A."/>
            <person name="Kohler A."/>
            <person name="Nagy L.G."/>
            <person name="Floudas D."/>
            <person name="Copeland A."/>
            <person name="Barry K.W."/>
            <person name="Cichocki N."/>
            <person name="Veneault-Fourrey C."/>
            <person name="LaButti K."/>
            <person name="Lindquist E.A."/>
            <person name="Lipzen A."/>
            <person name="Lundell T."/>
            <person name="Morin E."/>
            <person name="Murat C."/>
            <person name="Sun H."/>
            <person name="Tunlid A."/>
            <person name="Henrissat B."/>
            <person name="Grigoriev I.V."/>
            <person name="Hibbett D.S."/>
            <person name="Martin F."/>
            <person name="Nordberg H.P."/>
            <person name="Cantor M.N."/>
            <person name="Hua S.X."/>
        </authorList>
    </citation>
    <scope>NUCLEOTIDE SEQUENCE [LARGE SCALE GENOMIC DNA]</scope>
    <source>
        <strain evidence="1 2">Foug A</strain>
    </source>
</reference>
<feature type="non-terminal residue" evidence="1">
    <location>
        <position position="68"/>
    </location>
</feature>
<organism evidence="1 2">
    <name type="scientific">Scleroderma citrinum Foug A</name>
    <dbReference type="NCBI Taxonomy" id="1036808"/>
    <lineage>
        <taxon>Eukaryota</taxon>
        <taxon>Fungi</taxon>
        <taxon>Dikarya</taxon>
        <taxon>Basidiomycota</taxon>
        <taxon>Agaricomycotina</taxon>
        <taxon>Agaricomycetes</taxon>
        <taxon>Agaricomycetidae</taxon>
        <taxon>Boletales</taxon>
        <taxon>Sclerodermatineae</taxon>
        <taxon>Sclerodermataceae</taxon>
        <taxon>Scleroderma</taxon>
    </lineage>
</organism>
<dbReference type="EMBL" id="KN822672">
    <property type="protein sequence ID" value="KIM50141.1"/>
    <property type="molecule type" value="Genomic_DNA"/>
</dbReference>
<dbReference type="InParanoid" id="A0A0C3D229"/>
<feature type="non-terminal residue" evidence="1">
    <location>
        <position position="1"/>
    </location>
</feature>
<sequence>HPLAYMEWFTSPRHHDPISHQFTVTHSTHNHQCNVAVISIDRFTRPCHLQGQCGKNICLDWSSDNVLE</sequence>
<dbReference type="STRING" id="1036808.A0A0C3D229"/>
<gene>
    <name evidence="1" type="ORF">SCLCIDRAFT_68336</name>
</gene>
<keyword evidence="2" id="KW-1185">Reference proteome</keyword>
<dbReference type="Proteomes" id="UP000053989">
    <property type="component" value="Unassembled WGS sequence"/>
</dbReference>
<dbReference type="OrthoDB" id="3244185at2759"/>
<proteinExistence type="predicted"/>
<protein>
    <submittedName>
        <fullName evidence="1">Uncharacterized protein</fullName>
    </submittedName>
</protein>
<dbReference type="HOGENOM" id="CLU_155374_1_1_1"/>
<evidence type="ECO:0000313" key="1">
    <source>
        <dbReference type="EMBL" id="KIM50141.1"/>
    </source>
</evidence>
<name>A0A0C3D229_9AGAM</name>
<dbReference type="AlphaFoldDB" id="A0A0C3D229"/>
<reference evidence="2" key="2">
    <citation type="submission" date="2015-01" db="EMBL/GenBank/DDBJ databases">
        <title>Evolutionary Origins and Diversification of the Mycorrhizal Mutualists.</title>
        <authorList>
            <consortium name="DOE Joint Genome Institute"/>
            <consortium name="Mycorrhizal Genomics Consortium"/>
            <person name="Kohler A."/>
            <person name="Kuo A."/>
            <person name="Nagy L.G."/>
            <person name="Floudas D."/>
            <person name="Copeland A."/>
            <person name="Barry K.W."/>
            <person name="Cichocki N."/>
            <person name="Veneault-Fourrey C."/>
            <person name="LaButti K."/>
            <person name="Lindquist E.A."/>
            <person name="Lipzen A."/>
            <person name="Lundell T."/>
            <person name="Morin E."/>
            <person name="Murat C."/>
            <person name="Riley R."/>
            <person name="Ohm R."/>
            <person name="Sun H."/>
            <person name="Tunlid A."/>
            <person name="Henrissat B."/>
            <person name="Grigoriev I.V."/>
            <person name="Hibbett D.S."/>
            <person name="Martin F."/>
        </authorList>
    </citation>
    <scope>NUCLEOTIDE SEQUENCE [LARGE SCALE GENOMIC DNA]</scope>
    <source>
        <strain evidence="2">Foug A</strain>
    </source>
</reference>
<accession>A0A0C3D229</accession>
<evidence type="ECO:0000313" key="2">
    <source>
        <dbReference type="Proteomes" id="UP000053989"/>
    </source>
</evidence>